<keyword evidence="2" id="KW-0808">Transferase</keyword>
<evidence type="ECO:0000256" key="6">
    <source>
        <dbReference type="SAM" id="MobiDB-lite"/>
    </source>
</evidence>
<evidence type="ECO:0000256" key="4">
    <source>
        <dbReference type="ARBA" id="ARBA00022777"/>
    </source>
</evidence>
<feature type="region of interest" description="Disordered" evidence="6">
    <location>
        <begin position="210"/>
        <end position="314"/>
    </location>
</feature>
<dbReference type="SMART" id="SM00220">
    <property type="entry name" value="S_TKc"/>
    <property type="match status" value="1"/>
</dbReference>
<dbReference type="Pfam" id="PF00069">
    <property type="entry name" value="Pkinase"/>
    <property type="match status" value="1"/>
</dbReference>
<feature type="compositionally biased region" description="Pro residues" evidence="6">
    <location>
        <begin position="378"/>
        <end position="402"/>
    </location>
</feature>
<dbReference type="Gene3D" id="1.10.510.10">
    <property type="entry name" value="Transferase(Phosphotransferase) domain 1"/>
    <property type="match status" value="1"/>
</dbReference>
<dbReference type="InterPro" id="IPR011009">
    <property type="entry name" value="Kinase-like_dom_sf"/>
</dbReference>
<feature type="domain" description="Protein kinase" evidence="7">
    <location>
        <begin position="14"/>
        <end position="329"/>
    </location>
</feature>
<evidence type="ECO:0000259" key="7">
    <source>
        <dbReference type="PROSITE" id="PS50011"/>
    </source>
</evidence>
<evidence type="ECO:0000256" key="1">
    <source>
        <dbReference type="ARBA" id="ARBA00022527"/>
    </source>
</evidence>
<feature type="compositionally biased region" description="Low complexity" evidence="6">
    <location>
        <begin position="362"/>
        <end position="377"/>
    </location>
</feature>
<dbReference type="Gene3D" id="3.30.200.20">
    <property type="entry name" value="Phosphorylase Kinase, domain 1"/>
    <property type="match status" value="1"/>
</dbReference>
<keyword evidence="5" id="KW-0067">ATP-binding</keyword>
<evidence type="ECO:0000256" key="3">
    <source>
        <dbReference type="ARBA" id="ARBA00022741"/>
    </source>
</evidence>
<evidence type="ECO:0000256" key="5">
    <source>
        <dbReference type="ARBA" id="ARBA00022840"/>
    </source>
</evidence>
<dbReference type="PROSITE" id="PS50011">
    <property type="entry name" value="PROTEIN_KINASE_DOM"/>
    <property type="match status" value="1"/>
</dbReference>
<dbReference type="SUPFAM" id="SSF56112">
    <property type="entry name" value="Protein kinase-like (PK-like)"/>
    <property type="match status" value="1"/>
</dbReference>
<evidence type="ECO:0000256" key="2">
    <source>
        <dbReference type="ARBA" id="ARBA00022679"/>
    </source>
</evidence>
<keyword evidence="1" id="KW-0723">Serine/threonine-protein kinase</keyword>
<dbReference type="InterPro" id="IPR030616">
    <property type="entry name" value="Aur-like"/>
</dbReference>
<accession>A0ABP4KXB8</accession>
<dbReference type="InterPro" id="IPR000719">
    <property type="entry name" value="Prot_kinase_dom"/>
</dbReference>
<feature type="compositionally biased region" description="Low complexity" evidence="6">
    <location>
        <begin position="242"/>
        <end position="269"/>
    </location>
</feature>
<dbReference type="Proteomes" id="UP001500363">
    <property type="component" value="Unassembled WGS sequence"/>
</dbReference>
<dbReference type="PANTHER" id="PTHR24350">
    <property type="entry name" value="SERINE/THREONINE-PROTEIN KINASE IAL-RELATED"/>
    <property type="match status" value="1"/>
</dbReference>
<keyword evidence="4" id="KW-0418">Kinase</keyword>
<dbReference type="EMBL" id="BAAANC010000001">
    <property type="protein sequence ID" value="GAA1511372.1"/>
    <property type="molecule type" value="Genomic_DNA"/>
</dbReference>
<keyword evidence="9" id="KW-1185">Reference proteome</keyword>
<protein>
    <recommendedName>
        <fullName evidence="7">Protein kinase domain-containing protein</fullName>
    </recommendedName>
</protein>
<keyword evidence="3" id="KW-0547">Nucleotide-binding</keyword>
<gene>
    <name evidence="8" type="ORF">GCM10009741_05830</name>
</gene>
<sequence length="527" mass="56102">MHPLGMALDDIAGYSLRRKLGSGSAGTVWLVRDLASGRHAVLKRIPAPTITNPTVFERDLTTLLAIDHPHIARLIEVRQSESDWLLFGQHVPAGNLTALLGRRGDLALGELVTLISPLAEALSLLHHKGLHHGRLTPANILFDADGRPVITDTALRSQDPTTTQADDLTALAALTQLAAGTTTPFPASLFTDTAAPALARKVLDLSPPTPLNLAFPDHSTSDPQPARSRPLLTPRPAPAPTIPAQTIPTPTIPTLTAPGPTAQAPTAGPSVIPTVHPRRPQNRRKPRRDTTRRARRDNTTRLNQILANTTHRATRSHRTAYGILAASALAALVVTALALTTLGILDTPTTNPAAAAPPSPTPTKATTPTPAKAATPTPAEPPTSTPAEPPTSTPAPTAPPSPNSKAWQQTLQTLDQRRAHAFWTLNPAELDAVYQPGSHPWTTDRAALATYQAQKIRIANLRFHIEHLTQEPTPGPTVTLRVTDRLISATALTPTGRTQLPPGPPTTRRITLAPTGKTWRITTITPA</sequence>
<feature type="compositionally biased region" description="Basic and acidic residues" evidence="6">
    <location>
        <begin position="288"/>
        <end position="299"/>
    </location>
</feature>
<name>A0ABP4KXB8_9ACTN</name>
<evidence type="ECO:0000313" key="8">
    <source>
        <dbReference type="EMBL" id="GAA1511372.1"/>
    </source>
</evidence>
<comment type="caution">
    <text evidence="8">The sequence shown here is derived from an EMBL/GenBank/DDBJ whole genome shotgun (WGS) entry which is preliminary data.</text>
</comment>
<proteinExistence type="predicted"/>
<organism evidence="8 9">
    <name type="scientific">Kribbella lupini</name>
    <dbReference type="NCBI Taxonomy" id="291602"/>
    <lineage>
        <taxon>Bacteria</taxon>
        <taxon>Bacillati</taxon>
        <taxon>Actinomycetota</taxon>
        <taxon>Actinomycetes</taxon>
        <taxon>Propionibacteriales</taxon>
        <taxon>Kribbellaceae</taxon>
        <taxon>Kribbella</taxon>
    </lineage>
</organism>
<reference evidence="9" key="1">
    <citation type="journal article" date="2019" name="Int. J. Syst. Evol. Microbiol.">
        <title>The Global Catalogue of Microorganisms (GCM) 10K type strain sequencing project: providing services to taxonomists for standard genome sequencing and annotation.</title>
        <authorList>
            <consortium name="The Broad Institute Genomics Platform"/>
            <consortium name="The Broad Institute Genome Sequencing Center for Infectious Disease"/>
            <person name="Wu L."/>
            <person name="Ma J."/>
        </authorList>
    </citation>
    <scope>NUCLEOTIDE SEQUENCE [LARGE SCALE GENOMIC DNA]</scope>
    <source>
        <strain evidence="9">JCM 14303</strain>
    </source>
</reference>
<evidence type="ECO:0000313" key="9">
    <source>
        <dbReference type="Proteomes" id="UP001500363"/>
    </source>
</evidence>
<feature type="region of interest" description="Disordered" evidence="6">
    <location>
        <begin position="349"/>
        <end position="407"/>
    </location>
</feature>
<feature type="compositionally biased region" description="Basic residues" evidence="6">
    <location>
        <begin position="276"/>
        <end position="287"/>
    </location>
</feature>